<reference evidence="3 4" key="1">
    <citation type="journal article" date="2023" name="Sci. Data">
        <title>Genome assembly of the Korean intertidal mud-creeper Batillaria attramentaria.</title>
        <authorList>
            <person name="Patra A.K."/>
            <person name="Ho P.T."/>
            <person name="Jun S."/>
            <person name="Lee S.J."/>
            <person name="Kim Y."/>
            <person name="Won Y.J."/>
        </authorList>
    </citation>
    <scope>NUCLEOTIDE SEQUENCE [LARGE SCALE GENOMIC DNA]</scope>
    <source>
        <strain evidence="3">Wonlab-2016</strain>
    </source>
</reference>
<keyword evidence="1" id="KW-0479">Metal-binding</keyword>
<protein>
    <recommendedName>
        <fullName evidence="2">SWIM-type domain-containing protein</fullName>
    </recommendedName>
</protein>
<dbReference type="AlphaFoldDB" id="A0ABD0KQR2"/>
<evidence type="ECO:0000313" key="3">
    <source>
        <dbReference type="EMBL" id="KAK7489626.1"/>
    </source>
</evidence>
<dbReference type="PANTHER" id="PTHR47526">
    <property type="entry name" value="ATP-DEPENDENT DNA HELICASE"/>
    <property type="match status" value="1"/>
</dbReference>
<sequence>MEKKRKGDKRPYAERLLPKSKIRYEKKLLLIDGNDPYELPTNVWSVNPDDLPEITYITIVNYFVLGKSRYTSEEFRAYKSLESYKTFVAGWVRDIRCYQPQGCPNVVVSAKVLHSQRLNEAPLTPWVIVTADGSNILSAHCTCKAGIGETCSHVGALTFACDAFTTTKEKATCTGVKAYWKVPQGIRGVKPAPAYKIDFSSARAKKDRLNNPGSDVSDPEG</sequence>
<accession>A0ABD0KQR2</accession>
<keyword evidence="1" id="KW-0863">Zinc-finger</keyword>
<dbReference type="EMBL" id="JACVVK020000135">
    <property type="protein sequence ID" value="KAK7489626.1"/>
    <property type="molecule type" value="Genomic_DNA"/>
</dbReference>
<evidence type="ECO:0000259" key="2">
    <source>
        <dbReference type="PROSITE" id="PS50966"/>
    </source>
</evidence>
<comment type="caution">
    <text evidence="3">The sequence shown here is derived from an EMBL/GenBank/DDBJ whole genome shotgun (WGS) entry which is preliminary data.</text>
</comment>
<feature type="domain" description="SWIM-type" evidence="2">
    <location>
        <begin position="126"/>
        <end position="162"/>
    </location>
</feature>
<keyword evidence="1" id="KW-0862">Zinc</keyword>
<evidence type="ECO:0000313" key="4">
    <source>
        <dbReference type="Proteomes" id="UP001519460"/>
    </source>
</evidence>
<dbReference type="PANTHER" id="PTHR47526:SF4">
    <property type="entry name" value="SWIM-TYPE DOMAIN-CONTAINING PROTEIN"/>
    <property type="match status" value="1"/>
</dbReference>
<evidence type="ECO:0000256" key="1">
    <source>
        <dbReference type="PROSITE-ProRule" id="PRU00325"/>
    </source>
</evidence>
<organism evidence="3 4">
    <name type="scientific">Batillaria attramentaria</name>
    <dbReference type="NCBI Taxonomy" id="370345"/>
    <lineage>
        <taxon>Eukaryota</taxon>
        <taxon>Metazoa</taxon>
        <taxon>Spiralia</taxon>
        <taxon>Lophotrochozoa</taxon>
        <taxon>Mollusca</taxon>
        <taxon>Gastropoda</taxon>
        <taxon>Caenogastropoda</taxon>
        <taxon>Sorbeoconcha</taxon>
        <taxon>Cerithioidea</taxon>
        <taxon>Batillariidae</taxon>
        <taxon>Batillaria</taxon>
    </lineage>
</organism>
<keyword evidence="4" id="KW-1185">Reference proteome</keyword>
<dbReference type="InterPro" id="IPR007527">
    <property type="entry name" value="Znf_SWIM"/>
</dbReference>
<dbReference type="PROSITE" id="PS50966">
    <property type="entry name" value="ZF_SWIM"/>
    <property type="match status" value="1"/>
</dbReference>
<dbReference type="Proteomes" id="UP001519460">
    <property type="component" value="Unassembled WGS sequence"/>
</dbReference>
<proteinExistence type="predicted"/>
<dbReference type="GO" id="GO:0008270">
    <property type="term" value="F:zinc ion binding"/>
    <property type="evidence" value="ECO:0007669"/>
    <property type="project" value="UniProtKB-KW"/>
</dbReference>
<gene>
    <name evidence="3" type="ORF">BaRGS_00019021</name>
</gene>
<name>A0ABD0KQR2_9CAEN</name>